<keyword evidence="4" id="KW-1185">Reference proteome</keyword>
<dbReference type="SUPFAM" id="SSF52540">
    <property type="entry name" value="P-loop containing nucleoside triphosphate hydrolases"/>
    <property type="match status" value="1"/>
</dbReference>
<feature type="region of interest" description="Disordered" evidence="1">
    <location>
        <begin position="201"/>
        <end position="242"/>
    </location>
</feature>
<dbReference type="PIRSF" id="PIRSF021497">
    <property type="entry name" value="Sulphotransferase_Stf0"/>
    <property type="match status" value="1"/>
</dbReference>
<evidence type="ECO:0000256" key="1">
    <source>
        <dbReference type="SAM" id="MobiDB-lite"/>
    </source>
</evidence>
<dbReference type="RefSeq" id="WP_220660647.1">
    <property type="nucleotide sequence ID" value="NZ_CP069370.1"/>
</dbReference>
<dbReference type="InterPro" id="IPR027417">
    <property type="entry name" value="P-loop_NTPase"/>
</dbReference>
<organism evidence="3 4">
    <name type="scientific">Neotabrizicola shimadae</name>
    <dbReference type="NCBI Taxonomy" id="2807096"/>
    <lineage>
        <taxon>Bacteria</taxon>
        <taxon>Pseudomonadati</taxon>
        <taxon>Pseudomonadota</taxon>
        <taxon>Alphaproteobacteria</taxon>
        <taxon>Rhodobacterales</taxon>
        <taxon>Paracoccaceae</taxon>
        <taxon>Neotabrizicola</taxon>
    </lineage>
</organism>
<name>A0A8G0ZUR3_9RHOB</name>
<dbReference type="Proteomes" id="UP000826300">
    <property type="component" value="Chromosome"/>
</dbReference>
<evidence type="ECO:0000259" key="2">
    <source>
        <dbReference type="Pfam" id="PF09037"/>
    </source>
</evidence>
<dbReference type="Gene3D" id="3.40.50.300">
    <property type="entry name" value="P-loop containing nucleotide triphosphate hydrolases"/>
    <property type="match status" value="1"/>
</dbReference>
<sequence>MTPARTLIVCTTPRSGSTLLCALLASSGVGGRPESWYRAEDRSEYEADWGVPPGDHLAFLKSAIKAGSDESGTFGLRLQAASLSPALAELRASFGNLPDRDLLKHAFGPCTFIYIRRNDDVAQAVSRLKAEVSQVWHLDGTEPPPRGEPAYDAARLDEFRLEAAEGNSAWEAWFAAQGIAPIRLVYEAFVTDPAGQVRTLLTRSGLPPHPDRQITATNRKMADSSSEAWASRYRRERGLQST</sequence>
<protein>
    <submittedName>
        <fullName evidence="3">Sulfotransferase</fullName>
    </submittedName>
</protein>
<proteinExistence type="predicted"/>
<reference evidence="3" key="1">
    <citation type="submission" date="2021-02" db="EMBL/GenBank/DDBJ databases">
        <title>Rhodobacter shimadae sp. nov., an aerobic anoxygenic phototrophic bacterium isolated from a hot spring.</title>
        <authorList>
            <person name="Muramatsu S."/>
            <person name="Haruta S."/>
            <person name="Hirose S."/>
            <person name="Hanada S."/>
        </authorList>
    </citation>
    <scope>NUCLEOTIDE SEQUENCE</scope>
    <source>
        <strain evidence="3">N10</strain>
    </source>
</reference>
<evidence type="ECO:0000313" key="4">
    <source>
        <dbReference type="Proteomes" id="UP000826300"/>
    </source>
</evidence>
<evidence type="ECO:0000313" key="3">
    <source>
        <dbReference type="EMBL" id="QYZ68424.1"/>
    </source>
</evidence>
<dbReference type="EMBL" id="CP069370">
    <property type="protein sequence ID" value="QYZ68424.1"/>
    <property type="molecule type" value="Genomic_DNA"/>
</dbReference>
<dbReference type="AlphaFoldDB" id="A0A8G0ZUR3"/>
<feature type="domain" description="Sulphotransferase Stf0" evidence="2">
    <location>
        <begin position="8"/>
        <end position="236"/>
    </location>
</feature>
<feature type="compositionally biased region" description="Polar residues" evidence="1">
    <location>
        <begin position="214"/>
        <end position="228"/>
    </location>
</feature>
<gene>
    <name evidence="3" type="ORF">JO391_11565</name>
</gene>
<dbReference type="InterPro" id="IPR024628">
    <property type="entry name" value="Sulfotransferase_Stf0_dom"/>
</dbReference>
<accession>A0A8G0ZUR3</accession>
<dbReference type="KEGG" id="nsm:JO391_11565"/>
<dbReference type="GO" id="GO:0016740">
    <property type="term" value="F:transferase activity"/>
    <property type="evidence" value="ECO:0007669"/>
    <property type="project" value="InterPro"/>
</dbReference>
<dbReference type="Pfam" id="PF09037">
    <property type="entry name" value="Sulphotransf"/>
    <property type="match status" value="1"/>
</dbReference>
<dbReference type="InterPro" id="IPR015124">
    <property type="entry name" value="Stf0"/>
</dbReference>